<keyword evidence="2" id="KW-1185">Reference proteome</keyword>
<sequence>MASVSYISTSKLVSLLSSADPQKKLNMRVLSVTRLSLETDTFQPVSLIDLAEEKIIVAEGAVEMPAAAPKASRKSGNYQLVVFGEKFDAYSLKELLGTGLRALEKHKPGTLEKLSKIKTTTKRIVAHDPAALFDSEGLSEKFSMQLMNGWWYGTNNSAQETDAWLKRACDCAGVKWGKDFSTNL</sequence>
<proteinExistence type="predicted"/>
<protein>
    <submittedName>
        <fullName evidence="1">Uncharacterized protein</fullName>
    </submittedName>
</protein>
<organism evidence="1 2">
    <name type="scientific">Mesorhizobium ventifaucium</name>
    <dbReference type="NCBI Taxonomy" id="666020"/>
    <lineage>
        <taxon>Bacteria</taxon>
        <taxon>Pseudomonadati</taxon>
        <taxon>Pseudomonadota</taxon>
        <taxon>Alphaproteobacteria</taxon>
        <taxon>Hyphomicrobiales</taxon>
        <taxon>Phyllobacteriaceae</taxon>
        <taxon>Mesorhizobium</taxon>
    </lineage>
</organism>
<gene>
    <name evidence="1" type="ORF">MES4922_610007</name>
</gene>
<evidence type="ECO:0000313" key="2">
    <source>
        <dbReference type="Proteomes" id="UP001152604"/>
    </source>
</evidence>
<evidence type="ECO:0000313" key="1">
    <source>
        <dbReference type="EMBL" id="CAH2407298.1"/>
    </source>
</evidence>
<dbReference type="Proteomes" id="UP001152604">
    <property type="component" value="Unassembled WGS sequence"/>
</dbReference>
<name>A0ABN8KAM8_9HYPH</name>
<dbReference type="EMBL" id="CAKXZS010000058">
    <property type="protein sequence ID" value="CAH2407298.1"/>
    <property type="molecule type" value="Genomic_DNA"/>
</dbReference>
<comment type="caution">
    <text evidence="1">The sequence shown here is derived from an EMBL/GenBank/DDBJ whole genome shotgun (WGS) entry which is preliminary data.</text>
</comment>
<accession>A0ABN8KAM8</accession>
<reference evidence="1" key="1">
    <citation type="submission" date="2022-03" db="EMBL/GenBank/DDBJ databases">
        <authorList>
            <person name="Brunel B."/>
        </authorList>
    </citation>
    <scope>NUCLEOTIDE SEQUENCE</scope>
    <source>
        <strain evidence="1">STM4922sample</strain>
    </source>
</reference>